<dbReference type="InterPro" id="IPR010730">
    <property type="entry name" value="HET"/>
</dbReference>
<dbReference type="PANTHER" id="PTHR10622">
    <property type="entry name" value="HET DOMAIN-CONTAINING PROTEIN"/>
    <property type="match status" value="1"/>
</dbReference>
<reference evidence="3" key="1">
    <citation type="journal article" date="2023" name="Mol. Phylogenet. Evol.">
        <title>Genome-scale phylogeny and comparative genomics of the fungal order Sordariales.</title>
        <authorList>
            <person name="Hensen N."/>
            <person name="Bonometti L."/>
            <person name="Westerberg I."/>
            <person name="Brannstrom I.O."/>
            <person name="Guillou S."/>
            <person name="Cros-Aarteil S."/>
            <person name="Calhoun S."/>
            <person name="Haridas S."/>
            <person name="Kuo A."/>
            <person name="Mondo S."/>
            <person name="Pangilinan J."/>
            <person name="Riley R."/>
            <person name="LaButti K."/>
            <person name="Andreopoulos B."/>
            <person name="Lipzen A."/>
            <person name="Chen C."/>
            <person name="Yan M."/>
            <person name="Daum C."/>
            <person name="Ng V."/>
            <person name="Clum A."/>
            <person name="Steindorff A."/>
            <person name="Ohm R.A."/>
            <person name="Martin F."/>
            <person name="Silar P."/>
            <person name="Natvig D.O."/>
            <person name="Lalanne C."/>
            <person name="Gautier V."/>
            <person name="Ament-Velasquez S.L."/>
            <person name="Kruys A."/>
            <person name="Hutchinson M.I."/>
            <person name="Powell A.J."/>
            <person name="Barry K."/>
            <person name="Miller A.N."/>
            <person name="Grigoriev I.V."/>
            <person name="Debuchy R."/>
            <person name="Gladieux P."/>
            <person name="Hiltunen Thoren M."/>
            <person name="Johannesson H."/>
        </authorList>
    </citation>
    <scope>NUCLEOTIDE SEQUENCE [LARGE SCALE GENOMIC DNA]</scope>
    <source>
        <strain evidence="3">CBS 284.82</strain>
    </source>
</reference>
<gene>
    <name evidence="2" type="ORF">C8A01DRAFT_40691</name>
</gene>
<dbReference type="Proteomes" id="UP001303115">
    <property type="component" value="Unassembled WGS sequence"/>
</dbReference>
<organism evidence="2 3">
    <name type="scientific">Parachaetomium inaequale</name>
    <dbReference type="NCBI Taxonomy" id="2588326"/>
    <lineage>
        <taxon>Eukaryota</taxon>
        <taxon>Fungi</taxon>
        <taxon>Dikarya</taxon>
        <taxon>Ascomycota</taxon>
        <taxon>Pezizomycotina</taxon>
        <taxon>Sordariomycetes</taxon>
        <taxon>Sordariomycetidae</taxon>
        <taxon>Sordariales</taxon>
        <taxon>Chaetomiaceae</taxon>
        <taxon>Parachaetomium</taxon>
    </lineage>
</organism>
<dbReference type="EMBL" id="MU854569">
    <property type="protein sequence ID" value="KAK4032864.1"/>
    <property type="molecule type" value="Genomic_DNA"/>
</dbReference>
<dbReference type="PANTHER" id="PTHR10622:SF10">
    <property type="entry name" value="HET DOMAIN-CONTAINING PROTEIN"/>
    <property type="match status" value="1"/>
</dbReference>
<feature type="domain" description="Heterokaryon incompatibility" evidence="1">
    <location>
        <begin position="37"/>
        <end position="85"/>
    </location>
</feature>
<sequence>MRLLNAKTLELSHFVGDIPPYAILSHTWGAEEALMDTLEWVWVDTCCIDKTSSAELSEAINSMYAWYRDSEVCYVYLEDVSASRCGFPENEFRDAR</sequence>
<evidence type="ECO:0000313" key="2">
    <source>
        <dbReference type="EMBL" id="KAK4032864.1"/>
    </source>
</evidence>
<name>A0AAN6SMA5_9PEZI</name>
<proteinExistence type="predicted"/>
<comment type="caution">
    <text evidence="2">The sequence shown here is derived from an EMBL/GenBank/DDBJ whole genome shotgun (WGS) entry which is preliminary data.</text>
</comment>
<dbReference type="AlphaFoldDB" id="A0AAN6SMA5"/>
<dbReference type="Pfam" id="PF06985">
    <property type="entry name" value="HET"/>
    <property type="match status" value="1"/>
</dbReference>
<evidence type="ECO:0000313" key="3">
    <source>
        <dbReference type="Proteomes" id="UP001303115"/>
    </source>
</evidence>
<accession>A0AAN6SMA5</accession>
<protein>
    <submittedName>
        <fullName evidence="2">Vegetative incompatibility protein-like protein HET-E-1</fullName>
    </submittedName>
</protein>
<keyword evidence="3" id="KW-1185">Reference proteome</keyword>
<evidence type="ECO:0000259" key="1">
    <source>
        <dbReference type="Pfam" id="PF06985"/>
    </source>
</evidence>